<dbReference type="OrthoDB" id="1424613at2759"/>
<sequence length="90" mass="10338">MIDCRPIDSPMDPNQKLASSEGDLFSDPERYRRLVGKLIYLTITRPDLSFAVGVVSQFMQAPCLGHWNAIIRILRYLKKAPRQGLLYEDK</sequence>
<name>A0A0S3TE46_PHAAN</name>
<dbReference type="AlphaFoldDB" id="A0A0S3TE46"/>
<evidence type="ECO:0000256" key="1">
    <source>
        <dbReference type="SAM" id="MobiDB-lite"/>
    </source>
</evidence>
<reference evidence="2" key="1">
    <citation type="journal article" date="2015" name="Sci. Rep.">
        <title>The power of single molecule real-time sequencing technology in the de novo assembly of a eukaryotic genome.</title>
        <authorList>
            <person name="Sakai H."/>
            <person name="Naito K."/>
            <person name="Ogiso-Tanaka E."/>
            <person name="Takahashi Y."/>
            <person name="Iseki K."/>
            <person name="Muto C."/>
            <person name="Satou K."/>
            <person name="Teruya K."/>
            <person name="Shiroma A."/>
            <person name="Shimoji M."/>
            <person name="Hirano T."/>
            <person name="Itoh T."/>
            <person name="Kaga A."/>
            <person name="Tomooka N."/>
        </authorList>
    </citation>
    <scope>NUCLEOTIDE SEQUENCE</scope>
</reference>
<proteinExistence type="predicted"/>
<feature type="region of interest" description="Disordered" evidence="1">
    <location>
        <begin position="1"/>
        <end position="23"/>
    </location>
</feature>
<accession>A0A0S3TE46</accession>
<organism evidence="2">
    <name type="scientific">Vigna angularis var. angularis</name>
    <dbReference type="NCBI Taxonomy" id="157739"/>
    <lineage>
        <taxon>Eukaryota</taxon>
        <taxon>Viridiplantae</taxon>
        <taxon>Streptophyta</taxon>
        <taxon>Embryophyta</taxon>
        <taxon>Tracheophyta</taxon>
        <taxon>Spermatophyta</taxon>
        <taxon>Magnoliopsida</taxon>
        <taxon>eudicotyledons</taxon>
        <taxon>Gunneridae</taxon>
        <taxon>Pentapetalae</taxon>
        <taxon>rosids</taxon>
        <taxon>fabids</taxon>
        <taxon>Fabales</taxon>
        <taxon>Fabaceae</taxon>
        <taxon>Papilionoideae</taxon>
        <taxon>50 kb inversion clade</taxon>
        <taxon>NPAAA clade</taxon>
        <taxon>indigoferoid/millettioid clade</taxon>
        <taxon>Phaseoleae</taxon>
        <taxon>Vigna</taxon>
    </lineage>
</organism>
<evidence type="ECO:0008006" key="3">
    <source>
        <dbReference type="Google" id="ProtNLM"/>
    </source>
</evidence>
<gene>
    <name evidence="2" type="primary">Vigan.UMG087700</name>
    <name evidence="2" type="ORF">VIGAN_UM087700</name>
</gene>
<dbReference type="EMBL" id="AP015321">
    <property type="protein sequence ID" value="BAU03366.1"/>
    <property type="molecule type" value="Genomic_DNA"/>
</dbReference>
<evidence type="ECO:0000313" key="2">
    <source>
        <dbReference type="EMBL" id="BAU03366.1"/>
    </source>
</evidence>
<feature type="non-terminal residue" evidence="2">
    <location>
        <position position="90"/>
    </location>
</feature>
<dbReference type="PANTHER" id="PTHR11439">
    <property type="entry name" value="GAG-POL-RELATED RETROTRANSPOSON"/>
    <property type="match status" value="1"/>
</dbReference>
<protein>
    <recommendedName>
        <fullName evidence="3">Reverse transcriptase Ty1/copia-type domain-containing protein</fullName>
    </recommendedName>
</protein>
<dbReference type="PANTHER" id="PTHR11439:SF485">
    <property type="entry name" value="REVERSE TRANSCRIPTASE TY1_COPIA-TYPE DOMAIN-CONTAINING PROTEIN"/>
    <property type="match status" value="1"/>
</dbReference>